<reference evidence="1" key="2">
    <citation type="submission" date="2015-03" db="UniProtKB">
        <authorList>
            <consortium name="EnsemblPlants"/>
        </authorList>
    </citation>
    <scope>IDENTIFICATION</scope>
</reference>
<proteinExistence type="predicted"/>
<dbReference type="Gramene" id="OBART07G02880.1">
    <property type="protein sequence ID" value="OBART07G02880.1"/>
    <property type="gene ID" value="OBART07G02880"/>
</dbReference>
<evidence type="ECO:0000313" key="1">
    <source>
        <dbReference type="EnsemblPlants" id="OBART07G02880.1"/>
    </source>
</evidence>
<dbReference type="HOGENOM" id="CLU_146292_0_0_1"/>
<dbReference type="EnsemblPlants" id="OBART07G02880.1">
    <property type="protein sequence ID" value="OBART07G02880.1"/>
    <property type="gene ID" value="OBART07G02880"/>
</dbReference>
<evidence type="ECO:0000313" key="2">
    <source>
        <dbReference type="Proteomes" id="UP000026960"/>
    </source>
</evidence>
<keyword evidence="2" id="KW-1185">Reference proteome</keyword>
<reference evidence="1" key="1">
    <citation type="journal article" date="2009" name="Rice">
        <title>De Novo Next Generation Sequencing of Plant Genomes.</title>
        <authorList>
            <person name="Rounsley S."/>
            <person name="Marri P.R."/>
            <person name="Yu Y."/>
            <person name="He R."/>
            <person name="Sisneros N."/>
            <person name="Goicoechea J.L."/>
            <person name="Lee S.J."/>
            <person name="Angelova A."/>
            <person name="Kudrna D."/>
            <person name="Luo M."/>
            <person name="Affourtit J."/>
            <person name="Desany B."/>
            <person name="Knight J."/>
            <person name="Niazi F."/>
            <person name="Egholm M."/>
            <person name="Wing R.A."/>
        </authorList>
    </citation>
    <scope>NUCLEOTIDE SEQUENCE [LARGE SCALE GENOMIC DNA]</scope>
    <source>
        <strain evidence="1">cv. IRGC 105608</strain>
    </source>
</reference>
<organism evidence="1">
    <name type="scientific">Oryza barthii</name>
    <dbReference type="NCBI Taxonomy" id="65489"/>
    <lineage>
        <taxon>Eukaryota</taxon>
        <taxon>Viridiplantae</taxon>
        <taxon>Streptophyta</taxon>
        <taxon>Embryophyta</taxon>
        <taxon>Tracheophyta</taxon>
        <taxon>Spermatophyta</taxon>
        <taxon>Magnoliopsida</taxon>
        <taxon>Liliopsida</taxon>
        <taxon>Poales</taxon>
        <taxon>Poaceae</taxon>
        <taxon>BOP clade</taxon>
        <taxon>Oryzoideae</taxon>
        <taxon>Oryzeae</taxon>
        <taxon>Oryzinae</taxon>
        <taxon>Oryza</taxon>
    </lineage>
</organism>
<dbReference type="Proteomes" id="UP000026960">
    <property type="component" value="Chromosome 7"/>
</dbReference>
<sequence>MPRALEAAPAGPPVAADTRRLGWWWKRGDGHEDDSDDEEGGAYDGNGTGEQALVVLVVSSVAASASNSTAVSGLVPVGLAAKNLKLMHEGAQDLNLAFPQHHGHALQSLEFTAFPSLESSSMCNLEGNLATVNGASGRGSVGACSRRWSC</sequence>
<dbReference type="AlphaFoldDB" id="A0A0D3GM83"/>
<name>A0A0D3GM83_9ORYZ</name>
<accession>A0A0D3GM83</accession>
<protein>
    <submittedName>
        <fullName evidence="1">Uncharacterized protein</fullName>
    </submittedName>
</protein>
<dbReference type="PaxDb" id="65489-OBART07G02880.1"/>